<proteinExistence type="predicted"/>
<dbReference type="GO" id="GO:0016740">
    <property type="term" value="F:transferase activity"/>
    <property type="evidence" value="ECO:0007669"/>
    <property type="project" value="UniProtKB-KW"/>
</dbReference>
<dbReference type="AlphaFoldDB" id="A0A067PI93"/>
<dbReference type="HOGENOM" id="CLU_2564635_0_0_1"/>
<dbReference type="OrthoDB" id="3247991at2759"/>
<keyword evidence="1" id="KW-0808">Transferase</keyword>
<feature type="non-terminal residue" evidence="1">
    <location>
        <position position="82"/>
    </location>
</feature>
<keyword evidence="2" id="KW-1185">Reference proteome</keyword>
<evidence type="ECO:0000313" key="2">
    <source>
        <dbReference type="Proteomes" id="UP000027265"/>
    </source>
</evidence>
<dbReference type="Proteomes" id="UP000027265">
    <property type="component" value="Unassembled WGS sequence"/>
</dbReference>
<dbReference type="EMBL" id="KL197728">
    <property type="protein sequence ID" value="KDQ54489.1"/>
    <property type="molecule type" value="Genomic_DNA"/>
</dbReference>
<name>A0A067PI93_9AGAM</name>
<organism evidence="1 2">
    <name type="scientific">Jaapia argillacea MUCL 33604</name>
    <dbReference type="NCBI Taxonomy" id="933084"/>
    <lineage>
        <taxon>Eukaryota</taxon>
        <taxon>Fungi</taxon>
        <taxon>Dikarya</taxon>
        <taxon>Basidiomycota</taxon>
        <taxon>Agaricomycotina</taxon>
        <taxon>Agaricomycetes</taxon>
        <taxon>Agaricomycetidae</taxon>
        <taxon>Jaapiales</taxon>
        <taxon>Jaapiaceae</taxon>
        <taxon>Jaapia</taxon>
    </lineage>
</organism>
<accession>A0A067PI93</accession>
<evidence type="ECO:0000313" key="1">
    <source>
        <dbReference type="EMBL" id="KDQ54489.1"/>
    </source>
</evidence>
<feature type="non-terminal residue" evidence="1">
    <location>
        <position position="1"/>
    </location>
</feature>
<dbReference type="InParanoid" id="A0A067PI93"/>
<sequence>ARLLATADMEVKYKPKILVSQIWNAIIISMYREHILSIDHVQKLLYHQVNSGTDGRRNLRAPHFFISQGDKGIKGEFFPHGS</sequence>
<protein>
    <submittedName>
        <fullName evidence="1">Glycosyltransferase family 48 protein</fullName>
    </submittedName>
</protein>
<reference evidence="2" key="1">
    <citation type="journal article" date="2014" name="Proc. Natl. Acad. Sci. U.S.A.">
        <title>Extensive sampling of basidiomycete genomes demonstrates inadequacy of the white-rot/brown-rot paradigm for wood decay fungi.</title>
        <authorList>
            <person name="Riley R."/>
            <person name="Salamov A.A."/>
            <person name="Brown D.W."/>
            <person name="Nagy L.G."/>
            <person name="Floudas D."/>
            <person name="Held B.W."/>
            <person name="Levasseur A."/>
            <person name="Lombard V."/>
            <person name="Morin E."/>
            <person name="Otillar R."/>
            <person name="Lindquist E.A."/>
            <person name="Sun H."/>
            <person name="LaButti K.M."/>
            <person name="Schmutz J."/>
            <person name="Jabbour D."/>
            <person name="Luo H."/>
            <person name="Baker S.E."/>
            <person name="Pisabarro A.G."/>
            <person name="Walton J.D."/>
            <person name="Blanchette R.A."/>
            <person name="Henrissat B."/>
            <person name="Martin F."/>
            <person name="Cullen D."/>
            <person name="Hibbett D.S."/>
            <person name="Grigoriev I.V."/>
        </authorList>
    </citation>
    <scope>NUCLEOTIDE SEQUENCE [LARGE SCALE GENOMIC DNA]</scope>
    <source>
        <strain evidence="2">MUCL 33604</strain>
    </source>
</reference>
<dbReference type="STRING" id="933084.A0A067PI93"/>
<gene>
    <name evidence="1" type="ORF">JAAARDRAFT_98795</name>
</gene>